<reference evidence="1" key="1">
    <citation type="submission" date="2022-07" db="EMBL/GenBank/DDBJ databases">
        <title>Genome Sequence of Phlebia brevispora.</title>
        <authorList>
            <person name="Buettner E."/>
        </authorList>
    </citation>
    <scope>NUCLEOTIDE SEQUENCE</scope>
    <source>
        <strain evidence="1">MPL23</strain>
    </source>
</reference>
<proteinExistence type="predicted"/>
<accession>A0ACC1RX64</accession>
<name>A0ACC1RX64_9APHY</name>
<keyword evidence="2" id="KW-1185">Reference proteome</keyword>
<evidence type="ECO:0000313" key="2">
    <source>
        <dbReference type="Proteomes" id="UP001148662"/>
    </source>
</evidence>
<sequence length="1000" mass="113030">MYEGQADPGGPISLTDALDYQDASRPFKCDLDLGIQRCLGPNLLLCTDDRIVTIIPVSLKSTEYTAWVRRLMWRPSKPFACKTFTPMHASTINLPVTQKHPNGCARGISDIRCLYWNMRFSYTLISDSASSELPFHRLVTYHSSSCNGWRPTLPESDRHWVLKHDRSPARQTPLALDSKPLMDYLFCCLRRCCSKSSRSSAPPNGDSERQPLLNSEPYAMRIHPDSEAETENPLPSRTFPTPSSNAGSGSGALEHPSSHLATVAPSTPGFIIEGQSDTDTRSMCPSLESAMEVPSTSDTHLAELSGAESKNEADLSLGPAPATAPSGSRSDGAREGCCYTGLHPLRLLYILCRTHSESLLVSDQPTNPKPFRLAWRDPISGARAVLEPIECLTRQNSVQYRVQTDYWTERHLEQQRDRVTRPSRKVVIYSDETLREDVHLDIPLQIKHTTTNPVIPSSLADQPCTDLGVDGLLKNLNKILRTSYSANTPGLSSVLHECMRCEYDFGTAFGRLRRFWDGNFEGLPARLAGLEREDGEMRENALDREHGLITRGSTAPRRVWDTFSNRVLPIWALCHTLHWRYLVYPISHSWMAEESRDYVLTPINGFEWHVPLPKDTTLDRIRVELLNLGAEYVWLDVICLRQEDESKPEKEDTRKEEWMLDVPTIGYIYRESRQVVTYFEGLGRPFHISDISSPRHWINRAWTLQETSATTLIGGLTEKSPFPPNTEGLDANANQFYVEFTEMTRYFYNSRGLFSLIEIMLRRSASHEVDKVAGLAYLTVSGALPSYVRNEDDEAAQVEAAWTLLVHTMPGSVPMPLIFLYPAPGEGSYIWMPTWRQLKSAPSLPHATFDLRPQSYLHPNPHRLHMAYVLNLCTIQGLDEPNAQQRCRRGTLTIQVDSHESGPQVEQFVVTAHHQHPIPDDPFYVLVGLRINGSLQDLHYWMVGLLAEDAKQDPHSCMVRTYTPSRAIRKVSVLEMEREDDRKRLDDLGLAICTPDVLLQ</sequence>
<organism evidence="1 2">
    <name type="scientific">Phlebia brevispora</name>
    <dbReference type="NCBI Taxonomy" id="194682"/>
    <lineage>
        <taxon>Eukaryota</taxon>
        <taxon>Fungi</taxon>
        <taxon>Dikarya</taxon>
        <taxon>Basidiomycota</taxon>
        <taxon>Agaricomycotina</taxon>
        <taxon>Agaricomycetes</taxon>
        <taxon>Polyporales</taxon>
        <taxon>Meruliaceae</taxon>
        <taxon>Phlebia</taxon>
    </lineage>
</organism>
<comment type="caution">
    <text evidence="1">The sequence shown here is derived from an EMBL/GenBank/DDBJ whole genome shotgun (WGS) entry which is preliminary data.</text>
</comment>
<dbReference type="EMBL" id="JANHOG010002086">
    <property type="protein sequence ID" value="KAJ3527462.1"/>
    <property type="molecule type" value="Genomic_DNA"/>
</dbReference>
<protein>
    <submittedName>
        <fullName evidence="1">Uncharacterized protein</fullName>
    </submittedName>
</protein>
<dbReference type="Proteomes" id="UP001148662">
    <property type="component" value="Unassembled WGS sequence"/>
</dbReference>
<evidence type="ECO:0000313" key="1">
    <source>
        <dbReference type="EMBL" id="KAJ3527462.1"/>
    </source>
</evidence>
<gene>
    <name evidence="1" type="ORF">NM688_g8124</name>
</gene>